<evidence type="ECO:0000313" key="3">
    <source>
        <dbReference type="Proteomes" id="UP001305647"/>
    </source>
</evidence>
<accession>A0AAN6SXK7</accession>
<dbReference type="Proteomes" id="UP001305647">
    <property type="component" value="Unassembled WGS sequence"/>
</dbReference>
<name>A0AAN6SXK7_9PEZI</name>
<feature type="region of interest" description="Disordered" evidence="1">
    <location>
        <begin position="390"/>
        <end position="430"/>
    </location>
</feature>
<keyword evidence="3" id="KW-1185">Reference proteome</keyword>
<reference evidence="2" key="2">
    <citation type="submission" date="2023-05" db="EMBL/GenBank/DDBJ databases">
        <authorList>
            <consortium name="Lawrence Berkeley National Laboratory"/>
            <person name="Steindorff A."/>
            <person name="Hensen N."/>
            <person name="Bonometti L."/>
            <person name="Westerberg I."/>
            <person name="Brannstrom I.O."/>
            <person name="Guillou S."/>
            <person name="Cros-Aarteil S."/>
            <person name="Calhoun S."/>
            <person name="Haridas S."/>
            <person name="Kuo A."/>
            <person name="Mondo S."/>
            <person name="Pangilinan J."/>
            <person name="Riley R."/>
            <person name="Labutti K."/>
            <person name="Andreopoulos B."/>
            <person name="Lipzen A."/>
            <person name="Chen C."/>
            <person name="Yanf M."/>
            <person name="Daum C."/>
            <person name="Ng V."/>
            <person name="Clum A."/>
            <person name="Ohm R."/>
            <person name="Martin F."/>
            <person name="Silar P."/>
            <person name="Natvig D."/>
            <person name="Lalanne C."/>
            <person name="Gautier V."/>
            <person name="Ament-Velasquez S.L."/>
            <person name="Kruys A."/>
            <person name="Hutchinson M.I."/>
            <person name="Powell A.J."/>
            <person name="Barry K."/>
            <person name="Miller A.N."/>
            <person name="Grigoriev I.V."/>
            <person name="Debuchy R."/>
            <person name="Gladieux P."/>
            <person name="Thoren M.H."/>
            <person name="Johannesson H."/>
        </authorList>
    </citation>
    <scope>NUCLEOTIDE SEQUENCE</scope>
    <source>
        <strain evidence="2">CBS 757.83</strain>
    </source>
</reference>
<dbReference type="AlphaFoldDB" id="A0AAN6SXK7"/>
<gene>
    <name evidence="2" type="ORF">N658DRAFT_501423</name>
</gene>
<comment type="caution">
    <text evidence="2">The sequence shown here is derived from an EMBL/GenBank/DDBJ whole genome shotgun (WGS) entry which is preliminary data.</text>
</comment>
<organism evidence="2 3">
    <name type="scientific">Parathielavia hyrcaniae</name>
    <dbReference type="NCBI Taxonomy" id="113614"/>
    <lineage>
        <taxon>Eukaryota</taxon>
        <taxon>Fungi</taxon>
        <taxon>Dikarya</taxon>
        <taxon>Ascomycota</taxon>
        <taxon>Pezizomycotina</taxon>
        <taxon>Sordariomycetes</taxon>
        <taxon>Sordariomycetidae</taxon>
        <taxon>Sordariales</taxon>
        <taxon>Chaetomiaceae</taxon>
        <taxon>Parathielavia</taxon>
    </lineage>
</organism>
<proteinExistence type="predicted"/>
<dbReference type="EMBL" id="MU863707">
    <property type="protein sequence ID" value="KAK4096567.1"/>
    <property type="molecule type" value="Genomic_DNA"/>
</dbReference>
<protein>
    <submittedName>
        <fullName evidence="2">Uncharacterized protein</fullName>
    </submittedName>
</protein>
<sequence length="483" mass="53001">MPTILEVLQRENPDIIDHWGGVSYKNTTSTRFDEVTLDDGSRAHVQEWKDFTYGSIYAAYGDILDQPLGPLYKPVATPSTTPTEIVDENGVDTLGIVWSCNIERQPLKAAAAILRRRKGMATPPLAHAPDPTLASKAISWKYEDDSGSSMKPDWSVHDRTITKKYRYAYHEDPPKALVYAIGDSKLKQKWKSSWLSLGDSDCTVNTEKPYHAPGTSALPVQKTKTIDMERVHPLKQMATYCRCGETRYGYIVTQTELVAMRVRRIPGTSRPTAAIEYRSIPWSAHGHGKLTAHLAIWALGCIGMNDAHRNTEGPNGAVLPYMAKLTWWVEDKAKKTFTNVISQRVLSADSWGKLKPGVTLHTDDAGGKSLTSDFIAGVPLVPNLTQKMANLNLGKPTGTPPPTAPKKKTPAAPPTTTTPSSASKPKAYTKCKVGGKSHSLTQDKAGNYVVLESNKKTVKYKIVKDAAKKAWVVSGTSTVVQME</sequence>
<evidence type="ECO:0000256" key="1">
    <source>
        <dbReference type="SAM" id="MobiDB-lite"/>
    </source>
</evidence>
<feature type="compositionally biased region" description="Low complexity" evidence="1">
    <location>
        <begin position="414"/>
        <end position="426"/>
    </location>
</feature>
<reference evidence="2" key="1">
    <citation type="journal article" date="2023" name="Mol. Phylogenet. Evol.">
        <title>Genome-scale phylogeny and comparative genomics of the fungal order Sordariales.</title>
        <authorList>
            <person name="Hensen N."/>
            <person name="Bonometti L."/>
            <person name="Westerberg I."/>
            <person name="Brannstrom I.O."/>
            <person name="Guillou S."/>
            <person name="Cros-Aarteil S."/>
            <person name="Calhoun S."/>
            <person name="Haridas S."/>
            <person name="Kuo A."/>
            <person name="Mondo S."/>
            <person name="Pangilinan J."/>
            <person name="Riley R."/>
            <person name="LaButti K."/>
            <person name="Andreopoulos B."/>
            <person name="Lipzen A."/>
            <person name="Chen C."/>
            <person name="Yan M."/>
            <person name="Daum C."/>
            <person name="Ng V."/>
            <person name="Clum A."/>
            <person name="Steindorff A."/>
            <person name="Ohm R.A."/>
            <person name="Martin F."/>
            <person name="Silar P."/>
            <person name="Natvig D.O."/>
            <person name="Lalanne C."/>
            <person name="Gautier V."/>
            <person name="Ament-Velasquez S.L."/>
            <person name="Kruys A."/>
            <person name="Hutchinson M.I."/>
            <person name="Powell A.J."/>
            <person name="Barry K."/>
            <person name="Miller A.N."/>
            <person name="Grigoriev I.V."/>
            <person name="Debuchy R."/>
            <person name="Gladieux P."/>
            <person name="Hiltunen Thoren M."/>
            <person name="Johannesson H."/>
        </authorList>
    </citation>
    <scope>NUCLEOTIDE SEQUENCE</scope>
    <source>
        <strain evidence="2">CBS 757.83</strain>
    </source>
</reference>
<evidence type="ECO:0000313" key="2">
    <source>
        <dbReference type="EMBL" id="KAK4096567.1"/>
    </source>
</evidence>